<dbReference type="Gene3D" id="3.30.450.330">
    <property type="match status" value="1"/>
</dbReference>
<evidence type="ECO:0000313" key="4">
    <source>
        <dbReference type="EMBL" id="RGV26693.1"/>
    </source>
</evidence>
<dbReference type="CDD" id="cd06575">
    <property type="entry name" value="PASTA_Pbp2x-like_2"/>
    <property type="match status" value="1"/>
</dbReference>
<dbReference type="GO" id="GO:0008658">
    <property type="term" value="F:penicillin binding"/>
    <property type="evidence" value="ECO:0007669"/>
    <property type="project" value="InterPro"/>
</dbReference>
<dbReference type="Pfam" id="PF03717">
    <property type="entry name" value="PBP_dimer"/>
    <property type="match status" value="1"/>
</dbReference>
<keyword evidence="2" id="KW-0378">Hydrolase</keyword>
<dbReference type="PROSITE" id="PS51178">
    <property type="entry name" value="PASTA"/>
    <property type="match status" value="1"/>
</dbReference>
<dbReference type="InterPro" id="IPR036138">
    <property type="entry name" value="PBP_dimer_sf"/>
</dbReference>
<dbReference type="GO" id="GO:0005886">
    <property type="term" value="C:plasma membrane"/>
    <property type="evidence" value="ECO:0007669"/>
    <property type="project" value="TreeGrafter"/>
</dbReference>
<name>A0A412WHH3_9BACT</name>
<keyword evidence="2" id="KW-0645">Protease</keyword>
<dbReference type="EMBL" id="QRYW01000017">
    <property type="protein sequence ID" value="RGV26693.1"/>
    <property type="molecule type" value="Genomic_DNA"/>
</dbReference>
<comment type="subcellular location">
    <subcellularLocation>
        <location evidence="1">Membrane</location>
    </subcellularLocation>
</comment>
<dbReference type="PANTHER" id="PTHR30627:SF1">
    <property type="entry name" value="PEPTIDOGLYCAN D,D-TRANSPEPTIDASE FTSI"/>
    <property type="match status" value="1"/>
</dbReference>
<dbReference type="Pfam" id="PF03793">
    <property type="entry name" value="PASTA"/>
    <property type="match status" value="1"/>
</dbReference>
<dbReference type="Gene3D" id="3.40.710.10">
    <property type="entry name" value="DD-peptidase/beta-lactamase superfamily"/>
    <property type="match status" value="1"/>
</dbReference>
<dbReference type="GO" id="GO:0004180">
    <property type="term" value="F:carboxypeptidase activity"/>
    <property type="evidence" value="ECO:0007669"/>
    <property type="project" value="UniProtKB-KW"/>
</dbReference>
<dbReference type="InterPro" id="IPR001460">
    <property type="entry name" value="PCN-bd_Tpept"/>
</dbReference>
<dbReference type="PANTHER" id="PTHR30627">
    <property type="entry name" value="PEPTIDOGLYCAN D,D-TRANSPEPTIDASE"/>
    <property type="match status" value="1"/>
</dbReference>
<dbReference type="InterPro" id="IPR050515">
    <property type="entry name" value="Beta-lactam/transpept"/>
</dbReference>
<reference evidence="4 5" key="1">
    <citation type="submission" date="2018-08" db="EMBL/GenBank/DDBJ databases">
        <title>A genome reference for cultivated species of the human gut microbiota.</title>
        <authorList>
            <person name="Zou Y."/>
            <person name="Xue W."/>
            <person name="Luo G."/>
        </authorList>
    </citation>
    <scope>NUCLEOTIDE SEQUENCE [LARGE SCALE GENOMIC DNA]</scope>
    <source>
        <strain evidence="4 5">AF14-6AC</strain>
    </source>
</reference>
<comment type="caution">
    <text evidence="4">The sequence shown here is derived from an EMBL/GenBank/DDBJ whole genome shotgun (WGS) entry which is preliminary data.</text>
</comment>
<evidence type="ECO:0000256" key="2">
    <source>
        <dbReference type="ARBA" id="ARBA00022645"/>
    </source>
</evidence>
<protein>
    <submittedName>
        <fullName evidence="4">PASTA domain-containing protein</fullName>
    </submittedName>
</protein>
<dbReference type="SMART" id="SM00740">
    <property type="entry name" value="PASTA"/>
    <property type="match status" value="1"/>
</dbReference>
<keyword evidence="3" id="KW-0472">Membrane</keyword>
<dbReference type="Pfam" id="PF00905">
    <property type="entry name" value="Transpeptidase"/>
    <property type="match status" value="1"/>
</dbReference>
<accession>A0A412WHH3</accession>
<keyword evidence="2" id="KW-0121">Carboxypeptidase</keyword>
<organism evidence="4 5">
    <name type="scientific">Odoribacter splanchnicus</name>
    <dbReference type="NCBI Taxonomy" id="28118"/>
    <lineage>
        <taxon>Bacteria</taxon>
        <taxon>Pseudomonadati</taxon>
        <taxon>Bacteroidota</taxon>
        <taxon>Bacteroidia</taxon>
        <taxon>Bacteroidales</taxon>
        <taxon>Odoribacteraceae</taxon>
        <taxon>Odoribacter</taxon>
    </lineage>
</organism>
<dbReference type="SUPFAM" id="SSF56519">
    <property type="entry name" value="Penicillin binding protein dimerisation domain"/>
    <property type="match status" value="1"/>
</dbReference>
<sequence length="704" mass="78837">MIEMAIKDDITWRTIIVYVFIVLFGCLILAKACAVMTVEGEKWRKMASANVPVQPVKIEPNRGDIWAADGRILATSVPFYELRFDPIAVNKKVFDAEVDSLALCLSRFFKDGSKAFYKDKLVGARNRKPRPDRYLLINKRKVNHKELKQIRQFPIFRLGKNKGGFQAIVNDERLQPHVNLAGRTIGYLNESETGEREGRVGLEATFENQLKGECGQGIKRMMSGTWMIITRKEPVDGHDVVTTIDVDYQDIVQHALKKQMEKSEATHGTAILMEVKTGDIKAIANLARKDGVYIENQNFAISGAGEPGSVIKAATMIALLEDGCVTPYDTIDLGTSGRYKFYDRYLTESHDGLGKVTVKQIMEKSSNGIAKLVYDHYKDRPEKFVNRWYAMGLDKKTGICLPGEIEPYIKYPKDKSWSGISLPWMSIGYELKVTPLQILAFYNAIANDGQRMRPRLVKEIRNRGEVVESFEPEEVGGRICSRKTLNEVKDMLEGVVENGTARNIYTPKYRIAGKTGTARLASGSSGYGGGRYRASFVGYFPAERPLYSCIVVIDNPTNGYYATTVSAPVFREIADKVYSMAYVQYGKPEYEADKTLPVCKNGLKEDFRTIFDELDMDIDGVRDADGADWVVTASNEGENIVIKPRRISYSSVPNVKGMGLRDALYVLENSGLKVDFSGAGMVQRQSLQPGAEVPKGSYIRIELR</sequence>
<evidence type="ECO:0000313" key="5">
    <source>
        <dbReference type="Proteomes" id="UP000283426"/>
    </source>
</evidence>
<dbReference type="Gene3D" id="3.30.10.20">
    <property type="match status" value="1"/>
</dbReference>
<evidence type="ECO:0000256" key="3">
    <source>
        <dbReference type="ARBA" id="ARBA00023136"/>
    </source>
</evidence>
<dbReference type="GO" id="GO:0071555">
    <property type="term" value="P:cell wall organization"/>
    <property type="evidence" value="ECO:0007669"/>
    <property type="project" value="TreeGrafter"/>
</dbReference>
<dbReference type="Gene3D" id="3.90.1310.10">
    <property type="entry name" value="Penicillin-binding protein 2a (Domain 2)"/>
    <property type="match status" value="1"/>
</dbReference>
<dbReference type="Proteomes" id="UP000283426">
    <property type="component" value="Unassembled WGS sequence"/>
</dbReference>
<dbReference type="AlphaFoldDB" id="A0A412WHH3"/>
<dbReference type="InterPro" id="IPR005311">
    <property type="entry name" value="PBP_dimer"/>
</dbReference>
<gene>
    <name evidence="4" type="ORF">DWW24_09045</name>
</gene>
<dbReference type="SUPFAM" id="SSF54184">
    <property type="entry name" value="Penicillin-binding protein 2x (pbp-2x), c-terminal domain"/>
    <property type="match status" value="1"/>
</dbReference>
<proteinExistence type="predicted"/>
<dbReference type="InterPro" id="IPR005543">
    <property type="entry name" value="PASTA_dom"/>
</dbReference>
<evidence type="ECO:0000256" key="1">
    <source>
        <dbReference type="ARBA" id="ARBA00004370"/>
    </source>
</evidence>
<dbReference type="SUPFAM" id="SSF56601">
    <property type="entry name" value="beta-lactamase/transpeptidase-like"/>
    <property type="match status" value="1"/>
</dbReference>
<dbReference type="InterPro" id="IPR012338">
    <property type="entry name" value="Beta-lactam/transpept-like"/>
</dbReference>
<dbReference type="PROSITE" id="PS51257">
    <property type="entry name" value="PROKAR_LIPOPROTEIN"/>
    <property type="match status" value="1"/>
</dbReference>